<evidence type="ECO:0000313" key="5">
    <source>
        <dbReference type="EMBL" id="MFK4446806.1"/>
    </source>
</evidence>
<keyword evidence="6" id="KW-1185">Reference proteome</keyword>
<keyword evidence="2" id="KW-0479">Metal-binding</keyword>
<dbReference type="PANTHER" id="PTHR28620">
    <property type="entry name" value="CENTROMERE PROTEIN V"/>
    <property type="match status" value="1"/>
</dbReference>
<reference evidence="5 6" key="2">
    <citation type="submission" date="2024-11" db="EMBL/GenBank/DDBJ databases">
        <title>Using genomics to understand microbial adaptation to soil warming.</title>
        <authorList>
            <person name="Deangelis K.M. PhD."/>
        </authorList>
    </citation>
    <scope>NUCLEOTIDE SEQUENCE [LARGE SCALE GENOMIC DNA]</scope>
    <source>
        <strain evidence="5 6">GAS97</strain>
    </source>
</reference>
<keyword evidence="3" id="KW-0862">Zinc</keyword>
<gene>
    <name evidence="5" type="ORF">ABH943_006838</name>
</gene>
<feature type="domain" description="CENP-V/GFA" evidence="4">
    <location>
        <begin position="5"/>
        <end position="124"/>
    </location>
</feature>
<dbReference type="SUPFAM" id="SSF51316">
    <property type="entry name" value="Mss4-like"/>
    <property type="match status" value="1"/>
</dbReference>
<dbReference type="PANTHER" id="PTHR28620:SF1">
    <property type="entry name" value="CENP-V_GFA DOMAIN-CONTAINING PROTEIN"/>
    <property type="match status" value="1"/>
</dbReference>
<protein>
    <recommendedName>
        <fullName evidence="4">CENP-V/GFA domain-containing protein</fullName>
    </recommendedName>
</protein>
<evidence type="ECO:0000256" key="2">
    <source>
        <dbReference type="ARBA" id="ARBA00022723"/>
    </source>
</evidence>
<dbReference type="RefSeq" id="WP_404611936.1">
    <property type="nucleotide sequence ID" value="NZ_JBIYDN010000029.1"/>
</dbReference>
<comment type="caution">
    <text evidence="5">The sequence shown here is derived from an EMBL/GenBank/DDBJ whole genome shotgun (WGS) entry which is preliminary data.</text>
</comment>
<dbReference type="InterPro" id="IPR006913">
    <property type="entry name" value="CENP-V/GFA"/>
</dbReference>
<evidence type="ECO:0000313" key="6">
    <source>
        <dbReference type="Proteomes" id="UP001620514"/>
    </source>
</evidence>
<evidence type="ECO:0000259" key="4">
    <source>
        <dbReference type="PROSITE" id="PS51891"/>
    </source>
</evidence>
<dbReference type="InterPro" id="IPR011057">
    <property type="entry name" value="Mss4-like_sf"/>
</dbReference>
<dbReference type="PROSITE" id="PS51891">
    <property type="entry name" value="CENP_V_GFA"/>
    <property type="match status" value="1"/>
</dbReference>
<dbReference type="EMBL" id="JBIYDN010000029">
    <property type="protein sequence ID" value="MFK4446806.1"/>
    <property type="molecule type" value="Genomic_DNA"/>
</dbReference>
<accession>A0ABW8MVM5</accession>
<evidence type="ECO:0000256" key="1">
    <source>
        <dbReference type="ARBA" id="ARBA00005495"/>
    </source>
</evidence>
<comment type="similarity">
    <text evidence="1">Belongs to the Gfa family.</text>
</comment>
<dbReference type="Proteomes" id="UP001620514">
    <property type="component" value="Unassembled WGS sequence"/>
</dbReference>
<reference evidence="5 6" key="1">
    <citation type="submission" date="2024-10" db="EMBL/GenBank/DDBJ databases">
        <authorList>
            <person name="Deangelis K."/>
            <person name="Huntemann M."/>
            <person name="Clum A."/>
            <person name="Wang J."/>
            <person name="Palaniappan K."/>
            <person name="Ritter S."/>
            <person name="Chen I.-M."/>
            <person name="Stamatis D."/>
            <person name="Reddy T."/>
            <person name="O'Malley R."/>
            <person name="Daum C."/>
            <person name="Ng V."/>
            <person name="Ivanova N."/>
            <person name="Kyrpides N."/>
            <person name="Woyke T."/>
        </authorList>
    </citation>
    <scope>NUCLEOTIDE SEQUENCE [LARGE SCALE GENOMIC DNA]</scope>
    <source>
        <strain evidence="5 6">GAS97</strain>
    </source>
</reference>
<sequence>MLRTYLGGCHCQLVRFEARIDFENGTLKCNCSFCSMLRFWHVQVRREDFSLLSGETALTEYQGKNPVAHHPFCKGCGVHVFDRVDTPNGTGYPYINVNIMCLDELNVDEAVSAPVTYQNGLQNDWGNPPSESRHL</sequence>
<name>A0ABW8MVM5_9BURK</name>
<organism evidence="5 6">
    <name type="scientific">Caballeronia udeis</name>
    <dbReference type="NCBI Taxonomy" id="1232866"/>
    <lineage>
        <taxon>Bacteria</taxon>
        <taxon>Pseudomonadati</taxon>
        <taxon>Pseudomonadota</taxon>
        <taxon>Betaproteobacteria</taxon>
        <taxon>Burkholderiales</taxon>
        <taxon>Burkholderiaceae</taxon>
        <taxon>Caballeronia</taxon>
    </lineage>
</organism>
<proteinExistence type="inferred from homology"/>
<dbReference type="Gene3D" id="2.170.150.70">
    <property type="match status" value="1"/>
</dbReference>
<dbReference type="Pfam" id="PF04828">
    <property type="entry name" value="GFA"/>
    <property type="match status" value="1"/>
</dbReference>
<evidence type="ECO:0000256" key="3">
    <source>
        <dbReference type="ARBA" id="ARBA00022833"/>
    </source>
</evidence>
<dbReference type="InterPro" id="IPR052355">
    <property type="entry name" value="CENP-V-like"/>
</dbReference>